<name>G2PH87_STRV4</name>
<dbReference type="AlphaFoldDB" id="G2PH87"/>
<evidence type="ECO:0000313" key="2">
    <source>
        <dbReference type="Proteomes" id="UP000008703"/>
    </source>
</evidence>
<keyword evidence="1" id="KW-0614">Plasmid</keyword>
<dbReference type="RefSeq" id="WP_014043668.1">
    <property type="nucleotide sequence ID" value="NC_015951.1"/>
</dbReference>
<geneLocation type="plasmid" evidence="1 2">
    <name>pSTRVI01</name>
</geneLocation>
<keyword evidence="2" id="KW-1185">Reference proteome</keyword>
<dbReference type="Proteomes" id="UP000008703">
    <property type="component" value="Plasmid pSTRVI01"/>
</dbReference>
<dbReference type="HOGENOM" id="CLU_2481866_0_0_11"/>
<organism evidence="1 2">
    <name type="scientific">Streptomyces violaceusniger (strain Tu 4113)</name>
    <dbReference type="NCBI Taxonomy" id="653045"/>
    <lineage>
        <taxon>Bacteria</taxon>
        <taxon>Bacillati</taxon>
        <taxon>Actinomycetota</taxon>
        <taxon>Actinomycetes</taxon>
        <taxon>Kitasatosporales</taxon>
        <taxon>Streptomycetaceae</taxon>
        <taxon>Streptomyces</taxon>
        <taxon>Streptomyces violaceusniger group</taxon>
    </lineage>
</organism>
<accession>G2PH87</accession>
<gene>
    <name evidence="1" type="ORF">Strvi_9482</name>
</gene>
<evidence type="ECO:0000313" key="1">
    <source>
        <dbReference type="EMBL" id="AEM88733.1"/>
    </source>
</evidence>
<dbReference type="KEGG" id="svl:Strvi_9482"/>
<sequence length="81" mass="8924">MSSTAKTPLDPDEERVVRAQRLLIGLGAALVYRPFNAATYDALRDYLDRDAPGVLASLEVLSQRPEAELRARINELAGGWL</sequence>
<dbReference type="EMBL" id="CP002995">
    <property type="protein sequence ID" value="AEM88733.1"/>
    <property type="molecule type" value="Genomic_DNA"/>
</dbReference>
<protein>
    <submittedName>
        <fullName evidence="1">Uncharacterized protein</fullName>
    </submittedName>
</protein>
<reference evidence="1" key="1">
    <citation type="submission" date="2011-08" db="EMBL/GenBank/DDBJ databases">
        <title>Complete sequence of plasmid 1 of Streptomyces violaceusniger Tu 4113.</title>
        <authorList>
            <consortium name="US DOE Joint Genome Institute"/>
            <person name="Lucas S."/>
            <person name="Han J."/>
            <person name="Lapidus A."/>
            <person name="Cheng J.-F."/>
            <person name="Goodwin L."/>
            <person name="Pitluck S."/>
            <person name="Peters L."/>
            <person name="Ivanova N."/>
            <person name="Daligault H."/>
            <person name="Detter J.C."/>
            <person name="Han C."/>
            <person name="Tapia R."/>
            <person name="Land M."/>
            <person name="Hauser L."/>
            <person name="Kyrpides N."/>
            <person name="Ivanova N."/>
            <person name="Pagani I."/>
            <person name="Hagen A."/>
            <person name="Katz L."/>
            <person name="Fiedler H.-P."/>
            <person name="Keasling J."/>
            <person name="Fortman J."/>
            <person name="Woyke T."/>
        </authorList>
    </citation>
    <scope>NUCLEOTIDE SEQUENCE [LARGE SCALE GENOMIC DNA]</scope>
    <source>
        <strain evidence="1">Tu 4113</strain>
        <plasmid evidence="1">pSTRVI01</plasmid>
    </source>
</reference>
<proteinExistence type="predicted"/>